<dbReference type="EMBL" id="LR796388">
    <property type="protein sequence ID" value="CAB4141272.1"/>
    <property type="molecule type" value="Genomic_DNA"/>
</dbReference>
<protein>
    <submittedName>
        <fullName evidence="1">Baseplate wedge subunit</fullName>
    </submittedName>
</protein>
<evidence type="ECO:0000313" key="1">
    <source>
        <dbReference type="EMBL" id="CAB4141272.1"/>
    </source>
</evidence>
<name>A0A6J5M536_9CAUD</name>
<accession>A0A6J5M536</accession>
<gene>
    <name evidence="1" type="ORF">UFOVP410_111</name>
</gene>
<proteinExistence type="predicted"/>
<organism evidence="1">
    <name type="scientific">uncultured Caudovirales phage</name>
    <dbReference type="NCBI Taxonomy" id="2100421"/>
    <lineage>
        <taxon>Viruses</taxon>
        <taxon>Duplodnaviria</taxon>
        <taxon>Heunggongvirae</taxon>
        <taxon>Uroviricota</taxon>
        <taxon>Caudoviricetes</taxon>
        <taxon>Peduoviridae</taxon>
        <taxon>Maltschvirus</taxon>
        <taxon>Maltschvirus maltsch</taxon>
    </lineage>
</organism>
<sequence>MKHFYYYPKIDYSDNTAVNIMIRAKIRDVVLRNGALYYKYKVSDGDRPDIISSKYYGNSQYTWAIFYANNILNPQTEWFKDYRNFVSYIKNKYSSIEYAKSTIHHYEYKDAFSDNVYIVDESTYNDYLSEYQINPQTFRTVYPVNIYDYENSLNESKRDIVVLDKGFIFSIDNELSNIFS</sequence>
<reference evidence="1" key="1">
    <citation type="submission" date="2020-04" db="EMBL/GenBank/DDBJ databases">
        <authorList>
            <person name="Chiriac C."/>
            <person name="Salcher M."/>
            <person name="Ghai R."/>
            <person name="Kavagutti S V."/>
        </authorList>
    </citation>
    <scope>NUCLEOTIDE SEQUENCE</scope>
</reference>